<dbReference type="PROSITE" id="PS50931">
    <property type="entry name" value="HTH_LYSR"/>
    <property type="match status" value="1"/>
</dbReference>
<dbReference type="Proteomes" id="UP000325273">
    <property type="component" value="Unassembled WGS sequence"/>
</dbReference>
<dbReference type="InterPro" id="IPR005119">
    <property type="entry name" value="LysR_subst-bd"/>
</dbReference>
<feature type="domain" description="HTH lysR-type" evidence="5">
    <location>
        <begin position="2"/>
        <end position="59"/>
    </location>
</feature>
<dbReference type="Gene3D" id="1.10.10.10">
    <property type="entry name" value="Winged helix-like DNA-binding domain superfamily/Winged helix DNA-binding domain"/>
    <property type="match status" value="1"/>
</dbReference>
<name>A0A5B0GM56_9BURK</name>
<sequence>MISTEDLHFFITLTSAVSLADAARKLDVTPPAVTQRLRLLENRLGMRLIDRSGRRMVLTDEGELLAVHARRICDDIGNLSDTLASRRGTVAGHLRVIAPLGFGQRYVAPAIAQFRSLYPEVSASLMLSDRPARFSDDMWDLMVHIGELRDSSLVSRRLAPNRRILCAAPRYLARRGAPQHPDELRMHDCIALRENDEDVTMWRFTPKHQGAPASVRIEPVLTSNDGGTVRDWALAGLGIIARSEWDVAEHLHAGRLVALLDAWTQPDADIVALISSRHGRSLRATRFLELLHASTLQQPWLPRVGSEQAQHDQRVQDLCADESTVRTTAA</sequence>
<dbReference type="Pfam" id="PF03466">
    <property type="entry name" value="LysR_substrate"/>
    <property type="match status" value="1"/>
</dbReference>
<evidence type="ECO:0000259" key="5">
    <source>
        <dbReference type="PROSITE" id="PS50931"/>
    </source>
</evidence>
<gene>
    <name evidence="6" type="ORF">FVF58_36280</name>
</gene>
<dbReference type="GO" id="GO:0003677">
    <property type="term" value="F:DNA binding"/>
    <property type="evidence" value="ECO:0007669"/>
    <property type="project" value="UniProtKB-KW"/>
</dbReference>
<evidence type="ECO:0000256" key="4">
    <source>
        <dbReference type="ARBA" id="ARBA00023163"/>
    </source>
</evidence>
<evidence type="ECO:0000313" key="6">
    <source>
        <dbReference type="EMBL" id="KAA1003508.1"/>
    </source>
</evidence>
<organism evidence="6 7">
    <name type="scientific">Paraburkholderia panacisoli</name>
    <dbReference type="NCBI Taxonomy" id="2603818"/>
    <lineage>
        <taxon>Bacteria</taxon>
        <taxon>Pseudomonadati</taxon>
        <taxon>Pseudomonadota</taxon>
        <taxon>Betaproteobacteria</taxon>
        <taxon>Burkholderiales</taxon>
        <taxon>Burkholderiaceae</taxon>
        <taxon>Paraburkholderia</taxon>
    </lineage>
</organism>
<protein>
    <submittedName>
        <fullName evidence="6">LysR family transcriptional regulator</fullName>
    </submittedName>
</protein>
<proteinExistence type="inferred from homology"/>
<keyword evidence="2" id="KW-0805">Transcription regulation</keyword>
<dbReference type="Gene3D" id="3.40.190.290">
    <property type="match status" value="1"/>
</dbReference>
<dbReference type="InterPro" id="IPR058163">
    <property type="entry name" value="LysR-type_TF_proteobact-type"/>
</dbReference>
<evidence type="ECO:0000256" key="2">
    <source>
        <dbReference type="ARBA" id="ARBA00023015"/>
    </source>
</evidence>
<dbReference type="EMBL" id="VTUZ01000035">
    <property type="protein sequence ID" value="KAA1003508.1"/>
    <property type="molecule type" value="Genomic_DNA"/>
</dbReference>
<dbReference type="SUPFAM" id="SSF53850">
    <property type="entry name" value="Periplasmic binding protein-like II"/>
    <property type="match status" value="1"/>
</dbReference>
<dbReference type="InterPro" id="IPR000847">
    <property type="entry name" value="LysR_HTH_N"/>
</dbReference>
<evidence type="ECO:0000313" key="7">
    <source>
        <dbReference type="Proteomes" id="UP000325273"/>
    </source>
</evidence>
<evidence type="ECO:0000256" key="1">
    <source>
        <dbReference type="ARBA" id="ARBA00009437"/>
    </source>
</evidence>
<keyword evidence="4" id="KW-0804">Transcription</keyword>
<comment type="caution">
    <text evidence="6">The sequence shown here is derived from an EMBL/GenBank/DDBJ whole genome shotgun (WGS) entry which is preliminary data.</text>
</comment>
<dbReference type="PANTHER" id="PTHR30537">
    <property type="entry name" value="HTH-TYPE TRANSCRIPTIONAL REGULATOR"/>
    <property type="match status" value="1"/>
</dbReference>
<evidence type="ECO:0000256" key="3">
    <source>
        <dbReference type="ARBA" id="ARBA00023125"/>
    </source>
</evidence>
<dbReference type="CDD" id="cd08479">
    <property type="entry name" value="PBP2_CrgA_like_9"/>
    <property type="match status" value="1"/>
</dbReference>
<dbReference type="Pfam" id="PF00126">
    <property type="entry name" value="HTH_1"/>
    <property type="match status" value="1"/>
</dbReference>
<dbReference type="AlphaFoldDB" id="A0A5B0GM56"/>
<keyword evidence="3" id="KW-0238">DNA-binding</keyword>
<dbReference type="SUPFAM" id="SSF46785">
    <property type="entry name" value="Winged helix' DNA-binding domain"/>
    <property type="match status" value="1"/>
</dbReference>
<keyword evidence="7" id="KW-1185">Reference proteome</keyword>
<dbReference type="RefSeq" id="WP_149674529.1">
    <property type="nucleotide sequence ID" value="NZ_VTUZ01000035.1"/>
</dbReference>
<dbReference type="GO" id="GO:0003700">
    <property type="term" value="F:DNA-binding transcription factor activity"/>
    <property type="evidence" value="ECO:0007669"/>
    <property type="project" value="InterPro"/>
</dbReference>
<reference evidence="6 7" key="1">
    <citation type="submission" date="2019-08" db="EMBL/GenBank/DDBJ databases">
        <title>Paraburkholderia sp. DCY113.</title>
        <authorList>
            <person name="Kang J."/>
        </authorList>
    </citation>
    <scope>NUCLEOTIDE SEQUENCE [LARGE SCALE GENOMIC DNA]</scope>
    <source>
        <strain evidence="6 7">DCY113</strain>
    </source>
</reference>
<dbReference type="InterPro" id="IPR036388">
    <property type="entry name" value="WH-like_DNA-bd_sf"/>
</dbReference>
<dbReference type="InterPro" id="IPR036390">
    <property type="entry name" value="WH_DNA-bd_sf"/>
</dbReference>
<accession>A0A5B0GM56</accession>
<comment type="similarity">
    <text evidence="1">Belongs to the LysR transcriptional regulatory family.</text>
</comment>
<dbReference type="PANTHER" id="PTHR30537:SF5">
    <property type="entry name" value="HTH-TYPE TRANSCRIPTIONAL ACTIVATOR TTDR-RELATED"/>
    <property type="match status" value="1"/>
</dbReference>